<feature type="transmembrane region" description="Helical" evidence="14">
    <location>
        <begin position="12"/>
        <end position="35"/>
    </location>
</feature>
<dbReference type="PROSITE" id="PS50109">
    <property type="entry name" value="HIS_KIN"/>
    <property type="match status" value="1"/>
</dbReference>
<evidence type="ECO:0000256" key="8">
    <source>
        <dbReference type="ARBA" id="ARBA00022741"/>
    </source>
</evidence>
<accession>A0A545ARR6</accession>
<evidence type="ECO:0000256" key="10">
    <source>
        <dbReference type="ARBA" id="ARBA00022840"/>
    </source>
</evidence>
<dbReference type="InterPro" id="IPR036890">
    <property type="entry name" value="HATPase_C_sf"/>
</dbReference>
<comment type="caution">
    <text evidence="16">The sequence shown here is derived from an EMBL/GenBank/DDBJ whole genome shotgun (WGS) entry which is preliminary data.</text>
</comment>
<dbReference type="InterPro" id="IPR003594">
    <property type="entry name" value="HATPase_dom"/>
</dbReference>
<keyword evidence="5" id="KW-0597">Phosphoprotein</keyword>
<keyword evidence="9 16" id="KW-0418">Kinase</keyword>
<dbReference type="InterPro" id="IPR004358">
    <property type="entry name" value="Sig_transdc_His_kin-like_C"/>
</dbReference>
<dbReference type="SUPFAM" id="SSF103190">
    <property type="entry name" value="Sensory domain-like"/>
    <property type="match status" value="1"/>
</dbReference>
<dbReference type="PRINTS" id="PR00344">
    <property type="entry name" value="BCTRLSENSOR"/>
</dbReference>
<evidence type="ECO:0000256" key="3">
    <source>
        <dbReference type="ARBA" id="ARBA00012438"/>
    </source>
</evidence>
<dbReference type="GO" id="GO:0005886">
    <property type="term" value="C:plasma membrane"/>
    <property type="evidence" value="ECO:0007669"/>
    <property type="project" value="UniProtKB-SubCell"/>
</dbReference>
<evidence type="ECO:0000256" key="13">
    <source>
        <dbReference type="ARBA" id="ARBA00023136"/>
    </source>
</evidence>
<keyword evidence="8" id="KW-0547">Nucleotide-binding</keyword>
<dbReference type="PANTHER" id="PTHR45436:SF5">
    <property type="entry name" value="SENSOR HISTIDINE KINASE TRCS"/>
    <property type="match status" value="1"/>
</dbReference>
<organism evidence="16 17">
    <name type="scientific">Cryptosporangium phraense</name>
    <dbReference type="NCBI Taxonomy" id="2593070"/>
    <lineage>
        <taxon>Bacteria</taxon>
        <taxon>Bacillati</taxon>
        <taxon>Actinomycetota</taxon>
        <taxon>Actinomycetes</taxon>
        <taxon>Cryptosporangiales</taxon>
        <taxon>Cryptosporangiaceae</taxon>
        <taxon>Cryptosporangium</taxon>
    </lineage>
</organism>
<dbReference type="Proteomes" id="UP000317982">
    <property type="component" value="Unassembled WGS sequence"/>
</dbReference>
<dbReference type="InterPro" id="IPR033463">
    <property type="entry name" value="sCache_3"/>
</dbReference>
<name>A0A545ARR6_9ACTN</name>
<keyword evidence="13 14" id="KW-0472">Membrane</keyword>
<evidence type="ECO:0000256" key="14">
    <source>
        <dbReference type="SAM" id="Phobius"/>
    </source>
</evidence>
<dbReference type="EMBL" id="VIRS01000010">
    <property type="protein sequence ID" value="TQS44012.1"/>
    <property type="molecule type" value="Genomic_DNA"/>
</dbReference>
<dbReference type="EC" id="2.7.13.3" evidence="3"/>
<comment type="subcellular location">
    <subcellularLocation>
        <location evidence="2">Cell membrane</location>
        <topology evidence="2">Multi-pass membrane protein</topology>
    </subcellularLocation>
</comment>
<dbReference type="GO" id="GO:0000155">
    <property type="term" value="F:phosphorelay sensor kinase activity"/>
    <property type="evidence" value="ECO:0007669"/>
    <property type="project" value="InterPro"/>
</dbReference>
<dbReference type="SMART" id="SM00387">
    <property type="entry name" value="HATPase_c"/>
    <property type="match status" value="1"/>
</dbReference>
<dbReference type="InterPro" id="IPR039506">
    <property type="entry name" value="SPOB_a"/>
</dbReference>
<evidence type="ECO:0000256" key="7">
    <source>
        <dbReference type="ARBA" id="ARBA00022692"/>
    </source>
</evidence>
<evidence type="ECO:0000256" key="9">
    <source>
        <dbReference type="ARBA" id="ARBA00022777"/>
    </source>
</evidence>
<dbReference type="InterPro" id="IPR050428">
    <property type="entry name" value="TCS_sensor_his_kinase"/>
</dbReference>
<keyword evidence="11 14" id="KW-1133">Transmembrane helix</keyword>
<gene>
    <name evidence="16" type="ORF">FL583_16280</name>
</gene>
<evidence type="ECO:0000313" key="16">
    <source>
        <dbReference type="EMBL" id="TQS44012.1"/>
    </source>
</evidence>
<dbReference type="RefSeq" id="WP_142705501.1">
    <property type="nucleotide sequence ID" value="NZ_VIRS01000010.1"/>
</dbReference>
<dbReference type="InterPro" id="IPR029151">
    <property type="entry name" value="Sensor-like_sf"/>
</dbReference>
<dbReference type="Pfam" id="PF14689">
    <property type="entry name" value="SPOB_a"/>
    <property type="match status" value="1"/>
</dbReference>
<evidence type="ECO:0000256" key="12">
    <source>
        <dbReference type="ARBA" id="ARBA00023012"/>
    </source>
</evidence>
<evidence type="ECO:0000259" key="15">
    <source>
        <dbReference type="PROSITE" id="PS50109"/>
    </source>
</evidence>
<evidence type="ECO:0000256" key="6">
    <source>
        <dbReference type="ARBA" id="ARBA00022679"/>
    </source>
</evidence>
<dbReference type="SUPFAM" id="SSF55874">
    <property type="entry name" value="ATPase domain of HSP90 chaperone/DNA topoisomerase II/histidine kinase"/>
    <property type="match status" value="1"/>
</dbReference>
<dbReference type="GO" id="GO:0005524">
    <property type="term" value="F:ATP binding"/>
    <property type="evidence" value="ECO:0007669"/>
    <property type="project" value="UniProtKB-KW"/>
</dbReference>
<evidence type="ECO:0000256" key="11">
    <source>
        <dbReference type="ARBA" id="ARBA00022989"/>
    </source>
</evidence>
<evidence type="ECO:0000256" key="5">
    <source>
        <dbReference type="ARBA" id="ARBA00022553"/>
    </source>
</evidence>
<dbReference type="OrthoDB" id="9792686at2"/>
<evidence type="ECO:0000256" key="4">
    <source>
        <dbReference type="ARBA" id="ARBA00022475"/>
    </source>
</evidence>
<dbReference type="InParanoid" id="A0A545ARR6"/>
<dbReference type="Gene3D" id="3.30.450.20">
    <property type="entry name" value="PAS domain"/>
    <property type="match status" value="2"/>
</dbReference>
<feature type="transmembrane region" description="Helical" evidence="14">
    <location>
        <begin position="168"/>
        <end position="192"/>
    </location>
</feature>
<keyword evidence="10" id="KW-0067">ATP-binding</keyword>
<evidence type="ECO:0000313" key="17">
    <source>
        <dbReference type="Proteomes" id="UP000317982"/>
    </source>
</evidence>
<feature type="domain" description="Histidine kinase" evidence="15">
    <location>
        <begin position="415"/>
        <end position="523"/>
    </location>
</feature>
<dbReference type="Pfam" id="PF02518">
    <property type="entry name" value="HATPase_c"/>
    <property type="match status" value="1"/>
</dbReference>
<keyword evidence="17" id="KW-1185">Reference proteome</keyword>
<protein>
    <recommendedName>
        <fullName evidence="3">histidine kinase</fullName>
        <ecNumber evidence="3">2.7.13.3</ecNumber>
    </recommendedName>
</protein>
<dbReference type="Gene3D" id="1.10.287.130">
    <property type="match status" value="1"/>
</dbReference>
<dbReference type="SUPFAM" id="SSF55890">
    <property type="entry name" value="Sporulation response regulatory protein Spo0B"/>
    <property type="match status" value="1"/>
</dbReference>
<dbReference type="AlphaFoldDB" id="A0A545ARR6"/>
<dbReference type="Pfam" id="PF17203">
    <property type="entry name" value="sCache_3_2"/>
    <property type="match status" value="1"/>
</dbReference>
<comment type="catalytic activity">
    <reaction evidence="1">
        <text>ATP + protein L-histidine = ADP + protein N-phospho-L-histidine.</text>
        <dbReference type="EC" id="2.7.13.3"/>
    </reaction>
</comment>
<dbReference type="InterPro" id="IPR005467">
    <property type="entry name" value="His_kinase_dom"/>
</dbReference>
<keyword evidence="6" id="KW-0808">Transferase</keyword>
<keyword evidence="7 14" id="KW-0812">Transmembrane</keyword>
<keyword evidence="4" id="KW-1003">Cell membrane</keyword>
<keyword evidence="12" id="KW-0902">Two-component regulatory system</keyword>
<proteinExistence type="predicted"/>
<dbReference type="Gene3D" id="3.30.565.10">
    <property type="entry name" value="Histidine kinase-like ATPase, C-terminal domain"/>
    <property type="match status" value="1"/>
</dbReference>
<dbReference type="PANTHER" id="PTHR45436">
    <property type="entry name" value="SENSOR HISTIDINE KINASE YKOH"/>
    <property type="match status" value="1"/>
</dbReference>
<evidence type="ECO:0000256" key="2">
    <source>
        <dbReference type="ARBA" id="ARBA00004651"/>
    </source>
</evidence>
<reference evidence="16 17" key="1">
    <citation type="submission" date="2019-07" db="EMBL/GenBank/DDBJ databases">
        <title>Cryptosporangium phraense sp. nov., isolated from plant litter.</title>
        <authorList>
            <person name="Suriyachadkun C."/>
        </authorList>
    </citation>
    <scope>NUCLEOTIDE SEQUENCE [LARGE SCALE GENOMIC DNA]</scope>
    <source>
        <strain evidence="16 17">A-T 5661</strain>
    </source>
</reference>
<evidence type="ECO:0000256" key="1">
    <source>
        <dbReference type="ARBA" id="ARBA00000085"/>
    </source>
</evidence>
<sequence>MVRRVPRFATQVLLLQVAILLLVVGAGSALVAVLLRRTLEHQYEARALAIAQSVASDPSIAAHVAAHDPTRVQALADDVRTRTGALFVVITDDRGIRYSHTDPERIGERVSTDPSGPLSGREVVNVERGTLGLSARGKVPLYSEPGGTIVGEVSVGIALTEVTRATAVLFRTAGIVTGVALLAGILGTVALAQRLRRQTLGLEPTDLADLLREREAVMHGIAEGVLAVDRADRITVCNGTAADLLGGPIAPGTPLSAASLPPRMRTLLSGTDARGALVVAGERLLVVTAGPVRHGSRDLGRVLTLRDRTEADALARELDMVRTLSDALRAQAHEHTNRLHTLAGLLHIGEHDEARTYLGELAGDTGSDGPIRDPYLRGVLSAKTVVAAEAGVVLRLSEETYLPARVHAPLDVITVLGNLTDNAVRAARLGRRQPGWVELTVVSERDTLRMVTVDSGDGVPGDTGERVFEDGYTTAGADRDRPHGLGLVLARRAARRHGGDVTLARASGLDCGAVFEARLPGVVEVG</sequence>
<dbReference type="InterPro" id="IPR016120">
    <property type="entry name" value="Sig_transdc_His_kin_SpoOB"/>
</dbReference>